<protein>
    <submittedName>
        <fullName evidence="8">Unannotated protein</fullName>
    </submittedName>
</protein>
<dbReference type="Gene3D" id="3.40.50.2300">
    <property type="match status" value="2"/>
</dbReference>
<dbReference type="PANTHER" id="PTHR34296">
    <property type="entry name" value="TRANSCRIPTIONAL ACTIVATOR PROTEIN MED"/>
    <property type="match status" value="1"/>
</dbReference>
<dbReference type="GO" id="GO:0005886">
    <property type="term" value="C:plasma membrane"/>
    <property type="evidence" value="ECO:0007669"/>
    <property type="project" value="UniProtKB-SubCell"/>
</dbReference>
<comment type="subcellular location">
    <subcellularLocation>
        <location evidence="1">Cell membrane</location>
        <topology evidence="1">Lipid-anchor</topology>
    </subcellularLocation>
</comment>
<organism evidence="8">
    <name type="scientific">freshwater metagenome</name>
    <dbReference type="NCBI Taxonomy" id="449393"/>
    <lineage>
        <taxon>unclassified sequences</taxon>
        <taxon>metagenomes</taxon>
        <taxon>ecological metagenomes</taxon>
    </lineage>
</organism>
<dbReference type="AlphaFoldDB" id="A0A6J6QTQ6"/>
<dbReference type="InterPro" id="IPR050957">
    <property type="entry name" value="BMP_lipoprotein"/>
</dbReference>
<dbReference type="InterPro" id="IPR028082">
    <property type="entry name" value="Peripla_BP_I"/>
</dbReference>
<dbReference type="PANTHER" id="PTHR34296:SF2">
    <property type="entry name" value="ABC TRANSPORTER GUANOSINE-BINDING PROTEIN NUPN"/>
    <property type="match status" value="1"/>
</dbReference>
<accession>A0A6J6QTQ6</accession>
<proteinExistence type="inferred from homology"/>
<reference evidence="8" key="1">
    <citation type="submission" date="2020-05" db="EMBL/GenBank/DDBJ databases">
        <authorList>
            <person name="Chiriac C."/>
            <person name="Salcher M."/>
            <person name="Ghai R."/>
            <person name="Kavagutti S V."/>
        </authorList>
    </citation>
    <scope>NUCLEOTIDE SEQUENCE</scope>
</reference>
<evidence type="ECO:0000313" key="10">
    <source>
        <dbReference type="EMBL" id="CAB5039185.1"/>
    </source>
</evidence>
<dbReference type="EMBL" id="CAEZXW010000115">
    <property type="protein sequence ID" value="CAB4714196.1"/>
    <property type="molecule type" value="Genomic_DNA"/>
</dbReference>
<dbReference type="EMBL" id="CAFBQA010000047">
    <property type="protein sequence ID" value="CAB5039185.1"/>
    <property type="molecule type" value="Genomic_DNA"/>
</dbReference>
<keyword evidence="4" id="KW-0732">Signal</keyword>
<evidence type="ECO:0000313" key="9">
    <source>
        <dbReference type="EMBL" id="CAB4900305.1"/>
    </source>
</evidence>
<keyword evidence="5" id="KW-0472">Membrane</keyword>
<gene>
    <name evidence="8" type="ORF">UFOPK2593_01329</name>
    <name evidence="9" type="ORF">UFOPK3492_00902</name>
    <name evidence="10" type="ORF">UFOPK4234_00917</name>
</gene>
<sequence>MNKRITAGAAAFALAALGFALSPASAAVKTADESSCGTAGAFCVGVVTDTGKVDDKSFNQAAWEGAKAGASKAGGFSKYIESLDSKDYAANIDLFASKKYNVIVTVGFLMADATVAAAAKYPDIKFIGVDQFNGTTAANFSGLIFDEDKGGFIVGYLAGYLTKSGKTAAIAGGPSTIPPVRKYIEGFANGVAYAAKEQKKKLAKASTVYYTGANAFNDPVWGATTAKQYLSQGYDVIFAAGGRTGNGGLAAIAKKKGAFCIGVDLDQWLTLPEAHGCLVTSAEKRLVAGVSSLVGQIKGGTFKGGNFVGTVGASPYHDLASKVPAAVQKKVSATLKKLIDGSLPTGVKQ</sequence>
<evidence type="ECO:0000313" key="8">
    <source>
        <dbReference type="EMBL" id="CAB4714196.1"/>
    </source>
</evidence>
<dbReference type="EMBL" id="CAFBMD010000067">
    <property type="protein sequence ID" value="CAB4900305.1"/>
    <property type="molecule type" value="Genomic_DNA"/>
</dbReference>
<keyword evidence="6" id="KW-0449">Lipoprotein</keyword>
<evidence type="ECO:0000256" key="1">
    <source>
        <dbReference type="ARBA" id="ARBA00004193"/>
    </source>
</evidence>
<dbReference type="Pfam" id="PF02608">
    <property type="entry name" value="Bmp"/>
    <property type="match status" value="1"/>
</dbReference>
<dbReference type="SUPFAM" id="SSF53822">
    <property type="entry name" value="Periplasmic binding protein-like I"/>
    <property type="match status" value="1"/>
</dbReference>
<dbReference type="CDD" id="cd06354">
    <property type="entry name" value="PBP1_PrnA-like"/>
    <property type="match status" value="1"/>
</dbReference>
<feature type="domain" description="ABC transporter substrate-binding protein PnrA-like" evidence="7">
    <location>
        <begin position="44"/>
        <end position="306"/>
    </location>
</feature>
<comment type="similarity">
    <text evidence="2">Belongs to the BMP lipoprotein family.</text>
</comment>
<name>A0A6J6QTQ6_9ZZZZ</name>
<dbReference type="InterPro" id="IPR003760">
    <property type="entry name" value="PnrA-like"/>
</dbReference>
<evidence type="ECO:0000259" key="7">
    <source>
        <dbReference type="Pfam" id="PF02608"/>
    </source>
</evidence>
<evidence type="ECO:0000256" key="3">
    <source>
        <dbReference type="ARBA" id="ARBA00022475"/>
    </source>
</evidence>
<keyword evidence="3" id="KW-1003">Cell membrane</keyword>
<evidence type="ECO:0000256" key="5">
    <source>
        <dbReference type="ARBA" id="ARBA00023136"/>
    </source>
</evidence>
<evidence type="ECO:0000256" key="6">
    <source>
        <dbReference type="ARBA" id="ARBA00023288"/>
    </source>
</evidence>
<evidence type="ECO:0000256" key="4">
    <source>
        <dbReference type="ARBA" id="ARBA00022729"/>
    </source>
</evidence>
<evidence type="ECO:0000256" key="2">
    <source>
        <dbReference type="ARBA" id="ARBA00008610"/>
    </source>
</evidence>